<accession>A0A2N9ESC1</accession>
<proteinExistence type="predicted"/>
<evidence type="ECO:0000313" key="2">
    <source>
        <dbReference type="EMBL" id="SPC77474.1"/>
    </source>
</evidence>
<feature type="transmembrane region" description="Helical" evidence="1">
    <location>
        <begin position="6"/>
        <end position="27"/>
    </location>
</feature>
<keyword evidence="1" id="KW-0472">Membrane</keyword>
<reference evidence="2" key="1">
    <citation type="submission" date="2018-02" db="EMBL/GenBank/DDBJ databases">
        <authorList>
            <person name="Cohen D.B."/>
            <person name="Kent A.D."/>
        </authorList>
    </citation>
    <scope>NUCLEOTIDE SEQUENCE</scope>
</reference>
<sequence length="47" mass="5569">MFSWQWVWGLLPFQAFLGYSLGMGFWFQVFCRTGHLQKLLLLRSTGL</sequence>
<name>A0A2N9ESC1_FAGSY</name>
<gene>
    <name evidence="2" type="ORF">FSB_LOCUS5356</name>
</gene>
<keyword evidence="1" id="KW-0812">Transmembrane</keyword>
<dbReference type="EMBL" id="OIVN01000274">
    <property type="protein sequence ID" value="SPC77474.1"/>
    <property type="molecule type" value="Genomic_DNA"/>
</dbReference>
<keyword evidence="1" id="KW-1133">Transmembrane helix</keyword>
<dbReference type="AlphaFoldDB" id="A0A2N9ESC1"/>
<organism evidence="2">
    <name type="scientific">Fagus sylvatica</name>
    <name type="common">Beechnut</name>
    <dbReference type="NCBI Taxonomy" id="28930"/>
    <lineage>
        <taxon>Eukaryota</taxon>
        <taxon>Viridiplantae</taxon>
        <taxon>Streptophyta</taxon>
        <taxon>Embryophyta</taxon>
        <taxon>Tracheophyta</taxon>
        <taxon>Spermatophyta</taxon>
        <taxon>Magnoliopsida</taxon>
        <taxon>eudicotyledons</taxon>
        <taxon>Gunneridae</taxon>
        <taxon>Pentapetalae</taxon>
        <taxon>rosids</taxon>
        <taxon>fabids</taxon>
        <taxon>Fagales</taxon>
        <taxon>Fagaceae</taxon>
        <taxon>Fagus</taxon>
    </lineage>
</organism>
<evidence type="ECO:0000256" key="1">
    <source>
        <dbReference type="SAM" id="Phobius"/>
    </source>
</evidence>
<protein>
    <submittedName>
        <fullName evidence="2">Uncharacterized protein</fullName>
    </submittedName>
</protein>